<comment type="caution">
    <text evidence="1">The sequence shown here is derived from an EMBL/GenBank/DDBJ whole genome shotgun (WGS) entry which is preliminary data.</text>
</comment>
<dbReference type="Proteomes" id="UP000004741">
    <property type="component" value="Unassembled WGS sequence"/>
</dbReference>
<dbReference type="AlphaFoldDB" id="J0PCN2"/>
<evidence type="ECO:0000313" key="1">
    <source>
        <dbReference type="EMBL" id="EJB96337.1"/>
    </source>
</evidence>
<organism evidence="1 2">
    <name type="scientific">Helicobacter pylori Hp H-34</name>
    <dbReference type="NCBI Taxonomy" id="992069"/>
    <lineage>
        <taxon>Bacteria</taxon>
        <taxon>Pseudomonadati</taxon>
        <taxon>Campylobacterota</taxon>
        <taxon>Epsilonproteobacteria</taxon>
        <taxon>Campylobacterales</taxon>
        <taxon>Helicobacteraceae</taxon>
        <taxon>Helicobacter</taxon>
    </lineage>
</organism>
<dbReference type="PATRIC" id="fig|992069.3.peg.1349"/>
<protein>
    <submittedName>
        <fullName evidence="1">Uncharacterized protein</fullName>
    </submittedName>
</protein>
<gene>
    <name evidence="1" type="ORF">HPHPH34_1386</name>
</gene>
<evidence type="ECO:0000313" key="2">
    <source>
        <dbReference type="Proteomes" id="UP000004741"/>
    </source>
</evidence>
<name>J0PCN2_HELPX</name>
<reference evidence="1 2" key="1">
    <citation type="journal article" date="2013" name="Pathog. Dis.">
        <title>Genome sequences of 65 Helicobacter pylori strains isolated from asymptomatic individuals and patients with gastric cancer, peptic ulcer disease, or gastritis.</title>
        <authorList>
            <person name="Blanchard T.G."/>
            <person name="Czinn S.J."/>
            <person name="Correa P."/>
            <person name="Nakazawa T."/>
            <person name="Keelan M."/>
            <person name="Morningstar L."/>
            <person name="Santana-Cruz I."/>
            <person name="Maroo A."/>
            <person name="McCracken C."/>
            <person name="Shefchek K."/>
            <person name="Daugherty S."/>
            <person name="Song Y."/>
            <person name="Fraser C.M."/>
            <person name="Fricke W.F."/>
        </authorList>
    </citation>
    <scope>NUCLEOTIDE SEQUENCE [LARGE SCALE GENOMIC DNA]</scope>
    <source>
        <strain evidence="1 2">Hp H-34</strain>
    </source>
</reference>
<dbReference type="EMBL" id="AKPH01000005">
    <property type="protein sequence ID" value="EJB96337.1"/>
    <property type="molecule type" value="Genomic_DNA"/>
</dbReference>
<sequence length="54" mass="6284">MFLKNKIVIITKKVLFFRERFFSVTLFYDIKIHSLKGIGGHFAIMSPLTPLKTP</sequence>
<proteinExistence type="predicted"/>
<accession>J0PCN2</accession>